<dbReference type="GO" id="GO:0006260">
    <property type="term" value="P:DNA replication"/>
    <property type="evidence" value="ECO:0007669"/>
    <property type="project" value="UniProtKB-UniRule"/>
</dbReference>
<dbReference type="OrthoDB" id="20198at2759"/>
<organism evidence="10 11">
    <name type="scientific">Coptotermes formosanus</name>
    <name type="common">Formosan subterranean termite</name>
    <dbReference type="NCBI Taxonomy" id="36987"/>
    <lineage>
        <taxon>Eukaryota</taxon>
        <taxon>Metazoa</taxon>
        <taxon>Ecdysozoa</taxon>
        <taxon>Arthropoda</taxon>
        <taxon>Hexapoda</taxon>
        <taxon>Insecta</taxon>
        <taxon>Pterygota</taxon>
        <taxon>Neoptera</taxon>
        <taxon>Polyneoptera</taxon>
        <taxon>Dictyoptera</taxon>
        <taxon>Blattodea</taxon>
        <taxon>Blattoidea</taxon>
        <taxon>Termitoidae</taxon>
        <taxon>Rhinotermitidae</taxon>
        <taxon>Coptotermes</taxon>
    </lineage>
</organism>
<feature type="compositionally biased region" description="Basic and acidic residues" evidence="7">
    <location>
        <begin position="49"/>
        <end position="69"/>
    </location>
</feature>
<evidence type="ECO:0000256" key="4">
    <source>
        <dbReference type="ARBA" id="ARBA00022705"/>
    </source>
</evidence>
<evidence type="ECO:0000256" key="3">
    <source>
        <dbReference type="ARBA" id="ARBA00019080"/>
    </source>
</evidence>
<evidence type="ECO:0000256" key="2">
    <source>
        <dbReference type="ARBA" id="ARBA00007421"/>
    </source>
</evidence>
<reference evidence="11" key="1">
    <citation type="submission" date="2020-01" db="EMBL/GenBank/DDBJ databases">
        <title>Draft genome sequence of the Termite Coptotermes fromosanus.</title>
        <authorList>
            <person name="Itakura S."/>
            <person name="Yosikawa Y."/>
            <person name="Umezawa K."/>
        </authorList>
    </citation>
    <scope>NUCLEOTIDE SEQUENCE [LARGE SCALE GENOMIC DNA]</scope>
</reference>
<dbReference type="EMBL" id="BLKM01000154">
    <property type="protein sequence ID" value="GFG29576.1"/>
    <property type="molecule type" value="Genomic_DNA"/>
</dbReference>
<dbReference type="Proteomes" id="UP000502823">
    <property type="component" value="Unassembled WGS sequence"/>
</dbReference>
<feature type="compositionally biased region" description="Acidic residues" evidence="7">
    <location>
        <begin position="179"/>
        <end position="188"/>
    </location>
</feature>
<feature type="compositionally biased region" description="Low complexity" evidence="7">
    <location>
        <begin position="100"/>
        <end position="111"/>
    </location>
</feature>
<comment type="subunit">
    <text evidence="6">Component of the origin recognition complex (ORC).</text>
</comment>
<accession>A0A6L2PB58</accession>
<feature type="region of interest" description="Disordered" evidence="7">
    <location>
        <begin position="31"/>
        <end position="137"/>
    </location>
</feature>
<dbReference type="InterPro" id="IPR056773">
    <property type="entry name" value="WHD_ORC2"/>
</dbReference>
<dbReference type="PANTHER" id="PTHR14052">
    <property type="entry name" value="ORIGIN RECOGNITION COMPLEX SUBUNIT 2"/>
    <property type="match status" value="1"/>
</dbReference>
<comment type="function">
    <text evidence="6">Component of the origin recognition complex (ORC) that binds origins of replication. DNA-binding is ATP-dependent. ORC is required to assemble the pre-replication complex necessary to initiate DNA replication.</text>
</comment>
<evidence type="ECO:0000313" key="11">
    <source>
        <dbReference type="Proteomes" id="UP000502823"/>
    </source>
</evidence>
<dbReference type="InterPro" id="IPR056772">
    <property type="entry name" value="RecA-like_ORC2"/>
</dbReference>
<comment type="caution">
    <text evidence="10">The sequence shown here is derived from an EMBL/GenBank/DDBJ whole genome shotgun (WGS) entry which is preliminary data.</text>
</comment>
<feature type="compositionally biased region" description="Polar residues" evidence="7">
    <location>
        <begin position="113"/>
        <end position="132"/>
    </location>
</feature>
<evidence type="ECO:0000256" key="6">
    <source>
        <dbReference type="RuleBase" id="RU368084"/>
    </source>
</evidence>
<evidence type="ECO:0000256" key="7">
    <source>
        <dbReference type="SAM" id="MobiDB-lite"/>
    </source>
</evidence>
<dbReference type="AlphaFoldDB" id="A0A6L2PB58"/>
<evidence type="ECO:0000259" key="9">
    <source>
        <dbReference type="Pfam" id="PF24882"/>
    </source>
</evidence>
<dbReference type="GO" id="GO:0005664">
    <property type="term" value="C:nuclear origin of replication recognition complex"/>
    <property type="evidence" value="ECO:0007669"/>
    <property type="project" value="UniProtKB-UniRule"/>
</dbReference>
<dbReference type="PANTHER" id="PTHR14052:SF0">
    <property type="entry name" value="ORIGIN RECOGNITION COMPLEX SUBUNIT 2"/>
    <property type="match status" value="1"/>
</dbReference>
<keyword evidence="5 6" id="KW-0539">Nucleus</keyword>
<feature type="compositionally biased region" description="Polar residues" evidence="7">
    <location>
        <begin position="87"/>
        <end position="99"/>
    </location>
</feature>
<feature type="domain" description="Origin recognition complex subunit 2 winged-helix" evidence="9">
    <location>
        <begin position="470"/>
        <end position="528"/>
    </location>
</feature>
<evidence type="ECO:0000256" key="5">
    <source>
        <dbReference type="ARBA" id="ARBA00023242"/>
    </source>
</evidence>
<comment type="subcellular location">
    <subcellularLocation>
        <location evidence="1 6">Nucleus</location>
    </subcellularLocation>
</comment>
<evidence type="ECO:0000313" key="10">
    <source>
        <dbReference type="EMBL" id="GFG29576.1"/>
    </source>
</evidence>
<gene>
    <name evidence="10" type="ORF">Cfor_05306</name>
</gene>
<name>A0A6L2PB58_COPFO</name>
<evidence type="ECO:0000256" key="1">
    <source>
        <dbReference type="ARBA" id="ARBA00004123"/>
    </source>
</evidence>
<feature type="region of interest" description="Disordered" evidence="7">
    <location>
        <begin position="160"/>
        <end position="194"/>
    </location>
</feature>
<keyword evidence="4 6" id="KW-0235">DNA replication</keyword>
<sequence length="543" mass="61939">METRTKNKHVEVQFIADEDVGKEIISIKETKIKNTGNVLQGRKTRRQHKNSDSDEKSDGLQYKDLDTNEKPTALFEEGDVPGHQMFGFQTPTSKRTLMSRTPRTPKTPKTPQSRKVNGTPHVSNHEAATTKTPYGLRKRLKKQIATTARHAAEGYLSNSDLSASCSEYDPSDSDRSLSSEDESAGDEVEAVKEPKYKSRREQRLQEMEYILEADEFFTNQKSVTSDHTLSRLHQPLVAEKQLHQLLGDMTLSHKQAVYNLCAEYTQFFTKWMFALRQQYSVLLYGLGSKRHTLQQFQTNMLQDHLVLEVNGFFPSLTIKEIVDSIADELLELSERPAGMLECLEVIEEDLCNELFIIVHNLDGPMLQCNKSQDVLSRLAQMEHIHLVASIDHINAPLIWDQAKLSRYNFVWWDVTSLQPYTGETQFESSLLVQRSGGLALSSLSNVFHSLTSNARSIFIIMVHHQLRNHKDPAYLGMPFKDLYWSAREALLVSSDLALRAQLTEFLDHRLARQRRSPDGSELLQVPIDSTVLQHFLEQVEGDP</sequence>
<dbReference type="InParanoid" id="A0A6L2PB58"/>
<dbReference type="FunCoup" id="A0A6L2PB58">
    <property type="interactions" value="1678"/>
</dbReference>
<protein>
    <recommendedName>
        <fullName evidence="3 6">Origin recognition complex subunit 2</fullName>
    </recommendedName>
</protein>
<proteinExistence type="inferred from homology"/>
<dbReference type="GO" id="GO:0003688">
    <property type="term" value="F:DNA replication origin binding"/>
    <property type="evidence" value="ECO:0007669"/>
    <property type="project" value="UniProtKB-UniRule"/>
</dbReference>
<comment type="similarity">
    <text evidence="2 6">Belongs to the ORC2 family.</text>
</comment>
<feature type="domain" description="Origin recognition complex subunit 2 RecA-like" evidence="8">
    <location>
        <begin position="260"/>
        <end position="414"/>
    </location>
</feature>
<dbReference type="InterPro" id="IPR007220">
    <property type="entry name" value="ORC2"/>
</dbReference>
<evidence type="ECO:0000259" key="8">
    <source>
        <dbReference type="Pfam" id="PF04084"/>
    </source>
</evidence>
<dbReference type="Pfam" id="PF04084">
    <property type="entry name" value="RecA-like_ORC2"/>
    <property type="match status" value="1"/>
</dbReference>
<keyword evidence="11" id="KW-1185">Reference proteome</keyword>
<dbReference type="Pfam" id="PF24882">
    <property type="entry name" value="WHD_ORC2"/>
    <property type="match status" value="1"/>
</dbReference>